<dbReference type="SUPFAM" id="SSF52279">
    <property type="entry name" value="Beta-D-glucan exohydrolase, C-terminal domain"/>
    <property type="match status" value="1"/>
</dbReference>
<dbReference type="InterPro" id="IPR026891">
    <property type="entry name" value="Fn3-like"/>
</dbReference>
<dbReference type="Pfam" id="PF01915">
    <property type="entry name" value="Glyco_hydro_3_C"/>
    <property type="match status" value="1"/>
</dbReference>
<evidence type="ECO:0000256" key="1">
    <source>
        <dbReference type="ARBA" id="ARBA00005336"/>
    </source>
</evidence>
<dbReference type="Proteomes" id="UP000317303">
    <property type="component" value="Unassembled WGS sequence"/>
</dbReference>
<dbReference type="InterPro" id="IPR036962">
    <property type="entry name" value="Glyco_hydro_3_N_sf"/>
</dbReference>
<evidence type="ECO:0000256" key="4">
    <source>
        <dbReference type="ARBA" id="ARBA00058905"/>
    </source>
</evidence>
<dbReference type="PANTHER" id="PTHR42715:SF10">
    <property type="entry name" value="BETA-GLUCOSIDASE"/>
    <property type="match status" value="1"/>
</dbReference>
<accession>A0A660CBD7</accession>
<evidence type="ECO:0000313" key="9">
    <source>
        <dbReference type="Proteomes" id="UP000317303"/>
    </source>
</evidence>
<dbReference type="FunFam" id="3.20.20.300:FF:000011">
    <property type="entry name" value="Glycosyl hydrolase"/>
    <property type="match status" value="1"/>
</dbReference>
<dbReference type="Gene3D" id="2.60.40.10">
    <property type="entry name" value="Immunoglobulins"/>
    <property type="match status" value="1"/>
</dbReference>
<comment type="similarity">
    <text evidence="1 6">Belongs to the glycosyl hydrolase 3 family.</text>
</comment>
<dbReference type="InterPro" id="IPR019800">
    <property type="entry name" value="Glyco_hydro_3_AS"/>
</dbReference>
<protein>
    <recommendedName>
        <fullName evidence="5">Exo-alpha-(1-&gt;6)-L-arabinopyranosidase</fullName>
    </recommendedName>
</protein>
<dbReference type="SMART" id="SM01217">
    <property type="entry name" value="Fn3_like"/>
    <property type="match status" value="1"/>
</dbReference>
<evidence type="ECO:0000313" key="8">
    <source>
        <dbReference type="EMBL" id="TWH20868.1"/>
    </source>
</evidence>
<organism evidence="8 9">
    <name type="scientific">Prauserella rugosa</name>
    <dbReference type="NCBI Taxonomy" id="43354"/>
    <lineage>
        <taxon>Bacteria</taxon>
        <taxon>Bacillati</taxon>
        <taxon>Actinomycetota</taxon>
        <taxon>Actinomycetes</taxon>
        <taxon>Pseudonocardiales</taxon>
        <taxon>Pseudonocardiaceae</taxon>
        <taxon>Prauserella</taxon>
    </lineage>
</organism>
<evidence type="ECO:0000256" key="3">
    <source>
        <dbReference type="ARBA" id="ARBA00023277"/>
    </source>
</evidence>
<evidence type="ECO:0000259" key="7">
    <source>
        <dbReference type="SMART" id="SM01217"/>
    </source>
</evidence>
<dbReference type="InterPro" id="IPR017853">
    <property type="entry name" value="GH"/>
</dbReference>
<evidence type="ECO:0000256" key="2">
    <source>
        <dbReference type="ARBA" id="ARBA00022801"/>
    </source>
</evidence>
<dbReference type="OrthoDB" id="9803863at2"/>
<dbReference type="FunFam" id="2.60.40.10:FF:000495">
    <property type="entry name" value="Periplasmic beta-glucosidase"/>
    <property type="match status" value="1"/>
</dbReference>
<comment type="function">
    <text evidence="4">Catalyzes the hydrolysis of a non-reducing terminal alpha-L-arabinopyranosidic linkage in ginsenoside Rb2 (alpha-L-arabinopyranosyl-(1-&gt;6)-alpha-D-glucopyranosyl) to release alpha-D-glucopyranosyl (Rd). It is not able to hydrolyze alpha-L-arabinofuranosyl-(1-&gt;6)-alpha-D-glucopyranosyl (Rc).</text>
</comment>
<keyword evidence="3" id="KW-0119">Carbohydrate metabolism</keyword>
<dbReference type="PRINTS" id="PR00133">
    <property type="entry name" value="GLHYDRLASE3"/>
</dbReference>
<evidence type="ECO:0000256" key="5">
    <source>
        <dbReference type="ARBA" id="ARBA00074219"/>
    </source>
</evidence>
<comment type="caution">
    <text evidence="8">The sequence shown here is derived from an EMBL/GenBank/DDBJ whole genome shotgun (WGS) entry which is preliminary data.</text>
</comment>
<dbReference type="InterPro" id="IPR001764">
    <property type="entry name" value="Glyco_hydro_3_N"/>
</dbReference>
<dbReference type="GO" id="GO:0005975">
    <property type="term" value="P:carbohydrate metabolic process"/>
    <property type="evidence" value="ECO:0007669"/>
    <property type="project" value="InterPro"/>
</dbReference>
<dbReference type="Pfam" id="PF14310">
    <property type="entry name" value="Fn3-like"/>
    <property type="match status" value="1"/>
</dbReference>
<dbReference type="InterPro" id="IPR036881">
    <property type="entry name" value="Glyco_hydro_3_C_sf"/>
</dbReference>
<evidence type="ECO:0000256" key="6">
    <source>
        <dbReference type="RuleBase" id="RU361161"/>
    </source>
</evidence>
<dbReference type="EMBL" id="VLJV01000001">
    <property type="protein sequence ID" value="TWH20868.1"/>
    <property type="molecule type" value="Genomic_DNA"/>
</dbReference>
<keyword evidence="6" id="KW-0326">Glycosidase</keyword>
<dbReference type="Pfam" id="PF00933">
    <property type="entry name" value="Glyco_hydro_3"/>
    <property type="match status" value="1"/>
</dbReference>
<dbReference type="PANTHER" id="PTHR42715">
    <property type="entry name" value="BETA-GLUCOSIDASE"/>
    <property type="match status" value="1"/>
</dbReference>
<sequence>MHPWRDPTRSADERVKELMAAMTLREKIAQLGAAWIGADTGGDVAPMQDVFAGGTDEQASLQHGIGHLTRVFGTEPVTAAEGRRILAERQRHLIENTRLGVPAIAHEECLTGFTTFGASVYPTSLAWAATFDPELIEEMAAAIGRDMAAVGVHQGLSPVLDVVRDYRWGRVEETMGEDPYLVGAVGTAYVRGLQSAGVVATLKHFAGYSASRGARNHAPVSIGPRELADVILPPFEMALREGGAGSVMNSYTDVDGVPVGSDETLLTGVLRDEWGFDGVVVSDYWSVSFLETMHRVAENPPQAGSLALAAGIDVELPDTRCYGDALHELVRDGRVAEELVDRSVRRVLRQKLELGLLDDGWSPEPPDAEQHRTDEIALDSDTNRSLARRVAERSVVLLANDSGALPLASDVGSIAVIGPCADDPRTFLGCYSYPNHVLPRYPDLGLGIEVPSLVESMRRELPDVSIGHEQGCAITGQDRSGFAAATAAAQEADLAVLVVGDRAGMFGGGTSGEGCDAPDLELPGVQAELAEAVQAVGTPVVLVVVSGRPYALGGAASRSAAVVQAFMPGEEGGAAIAGVLSGRITPAGKLPVQIPADAGAQPNTYLHPPLGGSSEGISNLDTTPLFPFGHGLSYTEFAYDELTVSAETVPTDGEVEIACSVRNAGDRTGTEIVQLYLDDPVAQVARPVTQLVGFTPVRLEPGQTKRVTFRLHADRTSYTGRSGDRIVEPGEIRLMVGASSADVRLRCSIQLTGDTRRVGIDRRLSTPARVA</sequence>
<dbReference type="InterPro" id="IPR013783">
    <property type="entry name" value="Ig-like_fold"/>
</dbReference>
<dbReference type="InterPro" id="IPR002772">
    <property type="entry name" value="Glyco_hydro_3_C"/>
</dbReference>
<dbReference type="RefSeq" id="WP_030531549.1">
    <property type="nucleotide sequence ID" value="NZ_JOIJ01000005.1"/>
</dbReference>
<dbReference type="AlphaFoldDB" id="A0A660CBD7"/>
<dbReference type="PROSITE" id="PS00775">
    <property type="entry name" value="GLYCOSYL_HYDROL_F3"/>
    <property type="match status" value="1"/>
</dbReference>
<dbReference type="GO" id="GO:0008422">
    <property type="term" value="F:beta-glucosidase activity"/>
    <property type="evidence" value="ECO:0007669"/>
    <property type="project" value="UniProtKB-ARBA"/>
</dbReference>
<dbReference type="SUPFAM" id="SSF51445">
    <property type="entry name" value="(Trans)glycosidases"/>
    <property type="match status" value="1"/>
</dbReference>
<dbReference type="Gene3D" id="3.40.50.1700">
    <property type="entry name" value="Glycoside hydrolase family 3 C-terminal domain"/>
    <property type="match status" value="1"/>
</dbReference>
<dbReference type="InterPro" id="IPR050288">
    <property type="entry name" value="Cellulose_deg_GH3"/>
</dbReference>
<dbReference type="Gene3D" id="3.20.20.300">
    <property type="entry name" value="Glycoside hydrolase, family 3, N-terminal domain"/>
    <property type="match status" value="1"/>
</dbReference>
<keyword evidence="2 6" id="KW-0378">Hydrolase</keyword>
<keyword evidence="9" id="KW-1185">Reference proteome</keyword>
<feature type="domain" description="Fibronectin type III-like" evidence="7">
    <location>
        <begin position="671"/>
        <end position="740"/>
    </location>
</feature>
<proteinExistence type="inferred from homology"/>
<gene>
    <name evidence="8" type="ORF">JD82_02719</name>
</gene>
<reference evidence="8 9" key="1">
    <citation type="submission" date="2019-07" db="EMBL/GenBank/DDBJ databases">
        <title>R&amp;d 2014.</title>
        <authorList>
            <person name="Klenk H.-P."/>
        </authorList>
    </citation>
    <scope>NUCLEOTIDE SEQUENCE [LARGE SCALE GENOMIC DNA]</scope>
    <source>
        <strain evidence="8 9">DSM 43194</strain>
    </source>
</reference>
<name>A0A660CBD7_9PSEU</name>